<proteinExistence type="predicted"/>
<evidence type="ECO:0000313" key="3">
    <source>
        <dbReference type="Proteomes" id="UP001595989"/>
    </source>
</evidence>
<organism evidence="2 3">
    <name type="scientific">Virgibacillus kekensis</name>
    <dbReference type="NCBI Taxonomy" id="202261"/>
    <lineage>
        <taxon>Bacteria</taxon>
        <taxon>Bacillati</taxon>
        <taxon>Bacillota</taxon>
        <taxon>Bacilli</taxon>
        <taxon>Bacillales</taxon>
        <taxon>Bacillaceae</taxon>
        <taxon>Virgibacillus</taxon>
    </lineage>
</organism>
<sequence length="121" mass="14040">MTAVLTENGFMTNDAYFQLIFGSKQEEYVYEIARVHAKAITRYFGISYEEPVDSQKYVEVIVDSLWTYNSANWDDHAVVVHKGEVFTVIKDKFYVDGGYMYQIKSGLYITANPNYVRAYTK</sequence>
<protein>
    <submittedName>
        <fullName evidence="2">DUF5776 domain-containing protein</fullName>
    </submittedName>
</protein>
<comment type="caution">
    <text evidence="2">The sequence shown here is derived from an EMBL/GenBank/DDBJ whole genome shotgun (WGS) entry which is preliminary data.</text>
</comment>
<feature type="domain" description="DUF5776" evidence="1">
    <location>
        <begin position="55"/>
        <end position="116"/>
    </location>
</feature>
<dbReference type="Proteomes" id="UP001595989">
    <property type="component" value="Unassembled WGS sequence"/>
</dbReference>
<evidence type="ECO:0000259" key="1">
    <source>
        <dbReference type="Pfam" id="PF19087"/>
    </source>
</evidence>
<evidence type="ECO:0000313" key="2">
    <source>
        <dbReference type="EMBL" id="MFC4557216.1"/>
    </source>
</evidence>
<dbReference type="RefSeq" id="WP_390293156.1">
    <property type="nucleotide sequence ID" value="NZ_JBHSFU010000003.1"/>
</dbReference>
<accession>A0ABV9DES6</accession>
<dbReference type="InterPro" id="IPR044081">
    <property type="entry name" value="DUF5776"/>
</dbReference>
<dbReference type="EMBL" id="JBHSFU010000003">
    <property type="protein sequence ID" value="MFC4557216.1"/>
    <property type="molecule type" value="Genomic_DNA"/>
</dbReference>
<dbReference type="Pfam" id="PF19087">
    <property type="entry name" value="DUF5776"/>
    <property type="match status" value="1"/>
</dbReference>
<gene>
    <name evidence="2" type="ORF">ACFO3D_03190</name>
</gene>
<reference evidence="3" key="1">
    <citation type="journal article" date="2019" name="Int. J. Syst. Evol. Microbiol.">
        <title>The Global Catalogue of Microorganisms (GCM) 10K type strain sequencing project: providing services to taxonomists for standard genome sequencing and annotation.</title>
        <authorList>
            <consortium name="The Broad Institute Genomics Platform"/>
            <consortium name="The Broad Institute Genome Sequencing Center for Infectious Disease"/>
            <person name="Wu L."/>
            <person name="Ma J."/>
        </authorList>
    </citation>
    <scope>NUCLEOTIDE SEQUENCE [LARGE SCALE GENOMIC DNA]</scope>
    <source>
        <strain evidence="3">CGMCC 4.7426</strain>
    </source>
</reference>
<keyword evidence="3" id="KW-1185">Reference proteome</keyword>
<name>A0ABV9DES6_9BACI</name>